<feature type="signal peptide" evidence="4">
    <location>
        <begin position="1"/>
        <end position="24"/>
    </location>
</feature>
<evidence type="ECO:0000256" key="2">
    <source>
        <dbReference type="ARBA" id="ARBA00022525"/>
    </source>
</evidence>
<name>A0ABS0DTI9_9GAMM</name>
<evidence type="ECO:0000259" key="5">
    <source>
        <dbReference type="Pfam" id="PF09362"/>
    </source>
</evidence>
<accession>A0ABS0DTI9</accession>
<dbReference type="Proteomes" id="UP000600307">
    <property type="component" value="Unassembled WGS sequence"/>
</dbReference>
<dbReference type="RefSeq" id="WP_119825334.1">
    <property type="nucleotide sequence ID" value="NZ_CBCSED010000008.1"/>
</dbReference>
<evidence type="ECO:0000313" key="8">
    <source>
        <dbReference type="Proteomes" id="UP000600307"/>
    </source>
</evidence>
<comment type="subcellular location">
    <subcellularLocation>
        <location evidence="1">Secreted</location>
    </subcellularLocation>
</comment>
<dbReference type="InterPro" id="IPR055372">
    <property type="entry name" value="CBM96"/>
</dbReference>
<gene>
    <name evidence="7" type="ORF">IV431_16670</name>
</gene>
<keyword evidence="2" id="KW-0964">Secreted</keyword>
<dbReference type="NCBIfam" id="NF033679">
    <property type="entry name" value="DNRLRE_dom"/>
    <property type="match status" value="1"/>
</dbReference>
<organism evidence="7 8">
    <name type="scientific">Rahnella victoriana</name>
    <dbReference type="NCBI Taxonomy" id="1510570"/>
    <lineage>
        <taxon>Bacteria</taxon>
        <taxon>Pseudomonadati</taxon>
        <taxon>Pseudomonadota</taxon>
        <taxon>Gammaproteobacteria</taxon>
        <taxon>Enterobacterales</taxon>
        <taxon>Yersiniaceae</taxon>
        <taxon>Rahnella</taxon>
    </lineage>
</organism>
<feature type="chain" id="PRO_5046856468" evidence="4">
    <location>
        <begin position="25"/>
        <end position="472"/>
    </location>
</feature>
<reference evidence="7 8" key="1">
    <citation type="submission" date="2020-11" db="EMBL/GenBank/DDBJ databases">
        <title>Taxonomic investigation of Rahnella spp.</title>
        <authorList>
            <person name="Lee S.D."/>
        </authorList>
    </citation>
    <scope>NUCLEOTIDE SEQUENCE [LARGE SCALE GENOMIC DNA]</scope>
    <source>
        <strain evidence="7 8">SAP-10</strain>
    </source>
</reference>
<feature type="domain" description="Carbohydrate-binding module family 96" evidence="6">
    <location>
        <begin position="292"/>
        <end position="464"/>
    </location>
</feature>
<evidence type="ECO:0000313" key="7">
    <source>
        <dbReference type="EMBL" id="MBF7957191.1"/>
    </source>
</evidence>
<feature type="domain" description="DUF1996" evidence="5">
    <location>
        <begin position="42"/>
        <end position="267"/>
    </location>
</feature>
<evidence type="ECO:0000256" key="1">
    <source>
        <dbReference type="ARBA" id="ARBA00004613"/>
    </source>
</evidence>
<evidence type="ECO:0000256" key="4">
    <source>
        <dbReference type="SAM" id="SignalP"/>
    </source>
</evidence>
<sequence>MKKILRVLVPLAGLFALTPLASHAASGQSNVSCSYSHTLGDDAILMFGMPNHAMLHDFFGNTSTDAYSTYDTLQAKPETTCDNKADSTAYWAPTMKLPTGEVVKPSYQKTYYQANSVEKYPLTPFPKGLQLLAGDHVGTGPNPHVSFLCANGNGYTNTADQVCGLRSGGDAVQFNIGINFPNCWDGVHLKPEKGVANATYDSNNVCPAAFPVKIPKVNMNIAYVLPQITSLDTSKIQLSLDPEMVGDQRIEKWGSIYTAHADFVNGWPEQSAKYMTDLCMNLAFDCSNTIPYSYEPALEDTVVSSTNSSTNYGSSTLLTASDNWKNGGHASNPESLILFKFKIPALPEAIPASEEGLFVYRLRVFGGNAASTATGRLYAYNTSTDWDGKTVNWDNHPATDYQSAGSVSMNNNHQYRDITVDTAVRQALAEGKTEVAFYLGGDQNGGTYTFDSTETNHPPLLIVKGYKAATEN</sequence>
<dbReference type="InterPro" id="IPR018535">
    <property type="entry name" value="DUF1996"/>
</dbReference>
<evidence type="ECO:0000256" key="3">
    <source>
        <dbReference type="ARBA" id="ARBA00022729"/>
    </source>
</evidence>
<evidence type="ECO:0000259" key="6">
    <source>
        <dbReference type="Pfam" id="PF24517"/>
    </source>
</evidence>
<dbReference type="EMBL" id="JADOBH010000003">
    <property type="protein sequence ID" value="MBF7957191.1"/>
    <property type="molecule type" value="Genomic_DNA"/>
</dbReference>
<keyword evidence="8" id="KW-1185">Reference proteome</keyword>
<dbReference type="Pfam" id="PF24517">
    <property type="entry name" value="CBM96"/>
    <property type="match status" value="1"/>
</dbReference>
<dbReference type="PANTHER" id="PTHR43662">
    <property type="match status" value="1"/>
</dbReference>
<comment type="caution">
    <text evidence="7">The sequence shown here is derived from an EMBL/GenBank/DDBJ whole genome shotgun (WGS) entry which is preliminary data.</text>
</comment>
<dbReference type="PANTHER" id="PTHR43662:SF3">
    <property type="entry name" value="DOMAIN PROTEIN, PUTATIVE (AFU_ORTHOLOGUE AFUA_6G11970)-RELATED"/>
    <property type="match status" value="1"/>
</dbReference>
<protein>
    <submittedName>
        <fullName evidence="7">DUF1996 domain-containing protein</fullName>
    </submittedName>
</protein>
<dbReference type="Pfam" id="PF09362">
    <property type="entry name" value="DUF1996"/>
    <property type="match status" value="1"/>
</dbReference>
<keyword evidence="3 4" id="KW-0732">Signal</keyword>
<proteinExistence type="predicted"/>